<dbReference type="InterPro" id="IPR014015">
    <property type="entry name" value="Helicase_SF3_DNA-vir"/>
</dbReference>
<dbReference type="NCBIfam" id="TIGR01613">
    <property type="entry name" value="primase_Cterm"/>
    <property type="match status" value="1"/>
</dbReference>
<evidence type="ECO:0000256" key="3">
    <source>
        <dbReference type="ARBA" id="ARBA00022840"/>
    </source>
</evidence>
<evidence type="ECO:0000256" key="4">
    <source>
        <dbReference type="SAM" id="MobiDB-lite"/>
    </source>
</evidence>
<comment type="caution">
    <text evidence="6">The sequence shown here is derived from an EMBL/GenBank/DDBJ whole genome shotgun (WGS) entry which is preliminary data.</text>
</comment>
<keyword evidence="3" id="KW-0067">ATP-binding</keyword>
<dbReference type="SUPFAM" id="SSF52540">
    <property type="entry name" value="P-loop containing nucleoside triphosphate hydrolases"/>
    <property type="match status" value="1"/>
</dbReference>
<feature type="domain" description="SF3 helicase" evidence="5">
    <location>
        <begin position="343"/>
        <end position="505"/>
    </location>
</feature>
<accession>A0ABT8YR45</accession>
<reference evidence="6" key="1">
    <citation type="journal article" date="2015" name="Int. J. Syst. Evol. Microbiol.">
        <title>Rhizobium alvei sp. nov., isolated from a freshwater river.</title>
        <authorList>
            <person name="Sheu S.Y."/>
            <person name="Huang H.W."/>
            <person name="Young C.C."/>
            <person name="Chen W.M."/>
        </authorList>
    </citation>
    <scope>NUCLEOTIDE SEQUENCE</scope>
    <source>
        <strain evidence="6">TNR-22</strain>
    </source>
</reference>
<dbReference type="InterPro" id="IPR006500">
    <property type="entry name" value="Helicase_put_C_phage/plasmid"/>
</dbReference>
<evidence type="ECO:0000313" key="7">
    <source>
        <dbReference type="Proteomes" id="UP001174932"/>
    </source>
</evidence>
<proteinExistence type="predicted"/>
<dbReference type="PANTHER" id="PTHR35372">
    <property type="entry name" value="ATP BINDING PROTEIN-RELATED"/>
    <property type="match status" value="1"/>
</dbReference>
<dbReference type="InterPro" id="IPR014818">
    <property type="entry name" value="Phage/plasmid_primase_P4_C"/>
</dbReference>
<evidence type="ECO:0000259" key="5">
    <source>
        <dbReference type="PROSITE" id="PS51206"/>
    </source>
</evidence>
<dbReference type="SMART" id="SM00885">
    <property type="entry name" value="D5_N"/>
    <property type="match status" value="1"/>
</dbReference>
<dbReference type="EMBL" id="JAUOZU010000013">
    <property type="protein sequence ID" value="MDO6965813.1"/>
    <property type="molecule type" value="Genomic_DNA"/>
</dbReference>
<keyword evidence="2" id="KW-0378">Hydrolase</keyword>
<evidence type="ECO:0000256" key="2">
    <source>
        <dbReference type="ARBA" id="ARBA00022801"/>
    </source>
</evidence>
<dbReference type="InterPro" id="IPR051620">
    <property type="entry name" value="ORF904-like_C"/>
</dbReference>
<reference evidence="6" key="2">
    <citation type="submission" date="2023-07" db="EMBL/GenBank/DDBJ databases">
        <authorList>
            <person name="Shen H."/>
        </authorList>
    </citation>
    <scope>NUCLEOTIDE SEQUENCE</scope>
    <source>
        <strain evidence="6">TNR-22</strain>
    </source>
</reference>
<sequence length="663" mass="74507">MTSNGLPEAVLRMAQIAAEQRAAYGANPDPLPVLEADLPEPALEPSDDEKLEECAAAPETDMGLGDRFRIRYGTIARHVTHVGWHGFDGKRWKEDDSGAFTRRLAHKTAQWIDDEAILLECSDDERAKIEAGRLAKAALQEMGQPPKAGESVSLDELDRLIAEGDEAELIKTKMGRPKADWDAEKHAAYRAAGEAIAAGAAARKKRLRAQEGQGWTPERLKDYERLQRDIDRMEEVEEDRAGRISSRHNFARAAQSTSRINNMLIEAAPYLSISVEDLNRDLHSLNCRSGTLRFVRRDGRWNVMETGHEASDYISKLAEVDFRRDAAAPAFKRFLMRIQPDPDIRAFLQRYFGYCLLGVTLEQCMVFFYGAGRNGKSTLMDLLVEILGDYAVSMSIDSFAGDSRRSGAEATPDLARLPGARLVAASEPEMGTNLKDALIKTLTGGEKMPVRRLNQDFFELRPHFKIVLSGNHKPQIRDDSDGIWRRVHLVPFEIQIPEEEVDQDLPKKLRAEAEGVFAWMVAGALDYLNGGLRVPDKVRAATAEYREESDPIGAFLRNACEITGREEDRQSPLSLFEAFCAYARREGLPEFKQATFTKRLPDQTRKHWLGPDKALHQFWKGKSGTTVYCGIRILPDFEPQAGGRGRDERFPPPSDEPWPDDMR</sequence>
<dbReference type="InterPro" id="IPR027417">
    <property type="entry name" value="P-loop_NTPase"/>
</dbReference>
<keyword evidence="1" id="KW-0547">Nucleotide-binding</keyword>
<dbReference type="Pfam" id="PF19263">
    <property type="entry name" value="DUF5906"/>
    <property type="match status" value="1"/>
</dbReference>
<dbReference type="Proteomes" id="UP001174932">
    <property type="component" value="Unassembled WGS sequence"/>
</dbReference>
<gene>
    <name evidence="6" type="ORF">Q4481_17770</name>
</gene>
<name>A0ABT8YR45_9HYPH</name>
<dbReference type="Gene3D" id="3.40.50.300">
    <property type="entry name" value="P-loop containing nucleotide triphosphate hydrolases"/>
    <property type="match status" value="1"/>
</dbReference>
<protein>
    <submittedName>
        <fullName evidence="6">Phage/plasmid primase, P4 family</fullName>
    </submittedName>
</protein>
<dbReference type="Pfam" id="PF08706">
    <property type="entry name" value="D5_N"/>
    <property type="match status" value="2"/>
</dbReference>
<keyword evidence="7" id="KW-1185">Reference proteome</keyword>
<dbReference type="PROSITE" id="PS51206">
    <property type="entry name" value="SF3_HELICASE_1"/>
    <property type="match status" value="1"/>
</dbReference>
<dbReference type="PANTHER" id="PTHR35372:SF2">
    <property type="entry name" value="SF3 HELICASE DOMAIN-CONTAINING PROTEIN"/>
    <property type="match status" value="1"/>
</dbReference>
<evidence type="ECO:0000256" key="1">
    <source>
        <dbReference type="ARBA" id="ARBA00022741"/>
    </source>
</evidence>
<evidence type="ECO:0000313" key="6">
    <source>
        <dbReference type="EMBL" id="MDO6965813.1"/>
    </source>
</evidence>
<dbReference type="InterPro" id="IPR045455">
    <property type="entry name" value="NrS-1_pol-like_helicase"/>
</dbReference>
<dbReference type="RefSeq" id="WP_304377743.1">
    <property type="nucleotide sequence ID" value="NZ_JAUOZU010000013.1"/>
</dbReference>
<organism evidence="6 7">
    <name type="scientific">Rhizobium alvei</name>
    <dbReference type="NCBI Taxonomy" id="1132659"/>
    <lineage>
        <taxon>Bacteria</taxon>
        <taxon>Pseudomonadati</taxon>
        <taxon>Pseudomonadota</taxon>
        <taxon>Alphaproteobacteria</taxon>
        <taxon>Hyphomicrobiales</taxon>
        <taxon>Rhizobiaceae</taxon>
        <taxon>Rhizobium/Agrobacterium group</taxon>
        <taxon>Rhizobium</taxon>
    </lineage>
</organism>
<feature type="region of interest" description="Disordered" evidence="4">
    <location>
        <begin position="639"/>
        <end position="663"/>
    </location>
</feature>